<comment type="caution">
    <text evidence="3">The sequence shown here is derived from an EMBL/GenBank/DDBJ whole genome shotgun (WGS) entry which is preliminary data.</text>
</comment>
<evidence type="ECO:0000256" key="1">
    <source>
        <dbReference type="SAM" id="MobiDB-lite"/>
    </source>
</evidence>
<feature type="signal peptide" evidence="2">
    <location>
        <begin position="1"/>
        <end position="26"/>
    </location>
</feature>
<dbReference type="AlphaFoldDB" id="A0A2J7TMS5"/>
<dbReference type="Gene3D" id="2.60.40.1880">
    <property type="entry name" value="Invasion associated locus B (IalB) protein"/>
    <property type="match status" value="1"/>
</dbReference>
<feature type="compositionally biased region" description="Low complexity" evidence="1">
    <location>
        <begin position="30"/>
        <end position="65"/>
    </location>
</feature>
<evidence type="ECO:0000313" key="4">
    <source>
        <dbReference type="Proteomes" id="UP000236286"/>
    </source>
</evidence>
<organism evidence="3 4">
    <name type="scientific">Methylocella silvestris</name>
    <dbReference type="NCBI Taxonomy" id="199596"/>
    <lineage>
        <taxon>Bacteria</taxon>
        <taxon>Pseudomonadati</taxon>
        <taxon>Pseudomonadota</taxon>
        <taxon>Alphaproteobacteria</taxon>
        <taxon>Hyphomicrobiales</taxon>
        <taxon>Beijerinckiaceae</taxon>
        <taxon>Methylocella</taxon>
    </lineage>
</organism>
<feature type="chain" id="PRO_5014397858" evidence="2">
    <location>
        <begin position="27"/>
        <end position="256"/>
    </location>
</feature>
<dbReference type="RefSeq" id="WP_102842359.1">
    <property type="nucleotide sequence ID" value="NZ_PDZR01000001.1"/>
</dbReference>
<proteinExistence type="predicted"/>
<gene>
    <name evidence="3" type="ORF">CR492_02835</name>
</gene>
<feature type="compositionally biased region" description="Basic and acidic residues" evidence="1">
    <location>
        <begin position="219"/>
        <end position="240"/>
    </location>
</feature>
<keyword evidence="2" id="KW-0732">Signal</keyword>
<dbReference type="InterPro" id="IPR038696">
    <property type="entry name" value="IalB_sf"/>
</dbReference>
<protein>
    <submittedName>
        <fullName evidence="3">Invasion-associated locus B family protein</fullName>
    </submittedName>
</protein>
<dbReference type="Pfam" id="PF06776">
    <property type="entry name" value="IalB"/>
    <property type="match status" value="1"/>
</dbReference>
<evidence type="ECO:0000313" key="3">
    <source>
        <dbReference type="EMBL" id="PNG28060.1"/>
    </source>
</evidence>
<accession>A0A2J7TMS5</accession>
<name>A0A2J7TMS5_METSI</name>
<dbReference type="Proteomes" id="UP000236286">
    <property type="component" value="Unassembled WGS sequence"/>
</dbReference>
<sequence length="256" mass="27030">MSLSLKRLGAAGLAGAFLLAGAPAFAQQKKPAAAPAQPAPAQAPAQAPAAQAGSPVPQQAPQQGPFRVDLLPTQNDWTKVCGKDQAANKEICYTTRDFSSQKDQPPVLALAVYDIKGDDTRIVRLLMPVGLMLRPGFRFTIDKGQSLEGAFEICFPNGCFAEAKVKGTTIAELKKGTVLSVDVKNQANNLVTFGVPLAGFDKAFDGPAVDPKVLEEQQKKLQAELQKRAEDERKKLETSKTDGTGGAAPPVAPAKP</sequence>
<feature type="region of interest" description="Disordered" evidence="1">
    <location>
        <begin position="30"/>
        <end position="69"/>
    </location>
</feature>
<dbReference type="OrthoDB" id="8017994at2"/>
<dbReference type="EMBL" id="PDZR01000001">
    <property type="protein sequence ID" value="PNG28060.1"/>
    <property type="molecule type" value="Genomic_DNA"/>
</dbReference>
<dbReference type="InterPro" id="IPR010642">
    <property type="entry name" value="Invasion_prot_B"/>
</dbReference>
<feature type="region of interest" description="Disordered" evidence="1">
    <location>
        <begin position="219"/>
        <end position="256"/>
    </location>
</feature>
<evidence type="ECO:0000256" key="2">
    <source>
        <dbReference type="SAM" id="SignalP"/>
    </source>
</evidence>
<reference evidence="3 4" key="1">
    <citation type="submission" date="2017-10" db="EMBL/GenBank/DDBJ databases">
        <title>Genome announcement of Methylocella silvestris TVC from permafrost.</title>
        <authorList>
            <person name="Wang J."/>
            <person name="Geng K."/>
            <person name="Ul-Haque F."/>
            <person name="Crombie A.T."/>
            <person name="Street L.E."/>
            <person name="Wookey P.A."/>
            <person name="Murrell J.C."/>
            <person name="Pratscher J."/>
        </authorList>
    </citation>
    <scope>NUCLEOTIDE SEQUENCE [LARGE SCALE GENOMIC DNA]</scope>
    <source>
        <strain evidence="3 4">TVC</strain>
    </source>
</reference>